<keyword evidence="4" id="KW-1185">Reference proteome</keyword>
<feature type="non-terminal residue" evidence="3">
    <location>
        <position position="1"/>
    </location>
</feature>
<sequence>VSRRGPTAPEARELERRLTRLGAHVSISACDISDPTELATLLAGIDTPHRLCAVVHTAGVLDDAVVSKLTPTQLDTVLAAKADTAWHLHQLTANQDLDAFVLFSSAAATLGNPGQ</sequence>
<feature type="domain" description="Ketoreductase" evidence="2">
    <location>
        <begin position="1"/>
        <end position="115"/>
    </location>
</feature>
<dbReference type="SMART" id="SM00822">
    <property type="entry name" value="PKS_KR"/>
    <property type="match status" value="1"/>
</dbReference>
<dbReference type="InterPro" id="IPR013968">
    <property type="entry name" value="PKS_KR"/>
</dbReference>
<dbReference type="GO" id="GO:0006633">
    <property type="term" value="P:fatty acid biosynthetic process"/>
    <property type="evidence" value="ECO:0007669"/>
    <property type="project" value="TreeGrafter"/>
</dbReference>
<comment type="caution">
    <text evidence="3">The sequence shown here is derived from an EMBL/GenBank/DDBJ whole genome shotgun (WGS) entry which is preliminary data.</text>
</comment>
<dbReference type="EMBL" id="VTZN01000586">
    <property type="protein sequence ID" value="KAA1238484.1"/>
    <property type="molecule type" value="Genomic_DNA"/>
</dbReference>
<dbReference type="Proteomes" id="UP000324701">
    <property type="component" value="Unassembled WGS sequence"/>
</dbReference>
<dbReference type="RefSeq" id="WP_149656699.1">
    <property type="nucleotide sequence ID" value="NZ_VTZN01000586.1"/>
</dbReference>
<dbReference type="AlphaFoldDB" id="A0A5B1AU19"/>
<dbReference type="PANTHER" id="PTHR43775:SF51">
    <property type="entry name" value="INACTIVE PHENOLPHTHIOCEROL SYNTHESIS POLYKETIDE SYNTHASE TYPE I PKS1-RELATED"/>
    <property type="match status" value="1"/>
</dbReference>
<evidence type="ECO:0000313" key="4">
    <source>
        <dbReference type="Proteomes" id="UP000324701"/>
    </source>
</evidence>
<proteinExistence type="predicted"/>
<evidence type="ECO:0000313" key="3">
    <source>
        <dbReference type="EMBL" id="KAA1238484.1"/>
    </source>
</evidence>
<evidence type="ECO:0000259" key="2">
    <source>
        <dbReference type="SMART" id="SM00822"/>
    </source>
</evidence>
<dbReference type="GO" id="GO:0004312">
    <property type="term" value="F:fatty acid synthase activity"/>
    <property type="evidence" value="ECO:0007669"/>
    <property type="project" value="TreeGrafter"/>
</dbReference>
<name>A0A5B1AU19_MYCSI</name>
<dbReference type="PANTHER" id="PTHR43775">
    <property type="entry name" value="FATTY ACID SYNTHASE"/>
    <property type="match status" value="1"/>
</dbReference>
<evidence type="ECO:0000256" key="1">
    <source>
        <dbReference type="ARBA" id="ARBA00022679"/>
    </source>
</evidence>
<gene>
    <name evidence="3" type="ORF">F0Q45_27000</name>
</gene>
<reference evidence="3 4" key="1">
    <citation type="submission" date="2019-09" db="EMBL/GenBank/DDBJ databases">
        <title>Report of infection by Mycobacterium simiae a patient suffering from pulmonary tuberculosis.</title>
        <authorList>
            <person name="Mohanty P.S."/>
            <person name="Bansal A.K."/>
            <person name="Singh H."/>
            <person name="Sharma S."/>
            <person name="Patil S.A."/>
            <person name="Upadhaya P."/>
            <person name="Singh P.K."/>
            <person name="Kumar D."/>
            <person name="Kumar S."/>
            <person name="Singh R.K."/>
            <person name="Chaudhary B."/>
        </authorList>
    </citation>
    <scope>NUCLEOTIDE SEQUENCE [LARGE SCALE GENOMIC DNA]</scope>
    <source>
        <strain evidence="3 4">JAL-560-SIM</strain>
    </source>
</reference>
<dbReference type="InterPro" id="IPR050091">
    <property type="entry name" value="PKS_NRPS_Biosynth_Enz"/>
</dbReference>
<protein>
    <submittedName>
        <fullName evidence="3">KR domain-containing protein</fullName>
    </submittedName>
</protein>
<dbReference type="InterPro" id="IPR036291">
    <property type="entry name" value="NAD(P)-bd_dom_sf"/>
</dbReference>
<keyword evidence="1" id="KW-0808">Transferase</keyword>
<dbReference type="InterPro" id="IPR057326">
    <property type="entry name" value="KR_dom"/>
</dbReference>
<accession>A0A5B1AU19</accession>
<dbReference type="Gene3D" id="3.40.50.720">
    <property type="entry name" value="NAD(P)-binding Rossmann-like Domain"/>
    <property type="match status" value="1"/>
</dbReference>
<dbReference type="SUPFAM" id="SSF51735">
    <property type="entry name" value="NAD(P)-binding Rossmann-fold domains"/>
    <property type="match status" value="1"/>
</dbReference>
<dbReference type="Pfam" id="PF08659">
    <property type="entry name" value="KR"/>
    <property type="match status" value="1"/>
</dbReference>
<dbReference type="OrthoDB" id="9778690at2"/>
<organism evidence="3 4">
    <name type="scientific">Mycobacterium simiae</name>
    <name type="common">Mycobacterium habana</name>
    <dbReference type="NCBI Taxonomy" id="1784"/>
    <lineage>
        <taxon>Bacteria</taxon>
        <taxon>Bacillati</taxon>
        <taxon>Actinomycetota</taxon>
        <taxon>Actinomycetes</taxon>
        <taxon>Mycobacteriales</taxon>
        <taxon>Mycobacteriaceae</taxon>
        <taxon>Mycobacterium</taxon>
        <taxon>Mycobacterium simiae complex</taxon>
    </lineage>
</organism>
<feature type="non-terminal residue" evidence="3">
    <location>
        <position position="115"/>
    </location>
</feature>